<dbReference type="RefSeq" id="WP_143783663.1">
    <property type="nucleotide sequence ID" value="NZ_CP041616.1"/>
</dbReference>
<dbReference type="KEGG" id="orz:FNH13_12175"/>
<accession>A0A516GBT1</accession>
<reference evidence="2 3" key="1">
    <citation type="submission" date="2019-07" db="EMBL/GenBank/DDBJ databases">
        <title>complete genome sequencing of Ornithinimicrobium sp. H23M54.</title>
        <authorList>
            <person name="Bae J.-W."/>
            <person name="Lee S.-Y."/>
        </authorList>
    </citation>
    <scope>NUCLEOTIDE SEQUENCE [LARGE SCALE GENOMIC DNA]</scope>
    <source>
        <strain evidence="2 3">H23M54</strain>
    </source>
</reference>
<dbReference type="OrthoDB" id="3376896at2"/>
<dbReference type="Proteomes" id="UP000315395">
    <property type="component" value="Chromosome"/>
</dbReference>
<keyword evidence="3" id="KW-1185">Reference proteome</keyword>
<evidence type="ECO:0000313" key="3">
    <source>
        <dbReference type="Proteomes" id="UP000315395"/>
    </source>
</evidence>
<dbReference type="EMBL" id="CP041616">
    <property type="protein sequence ID" value="QDO88986.1"/>
    <property type="molecule type" value="Genomic_DNA"/>
</dbReference>
<dbReference type="SUPFAM" id="SSF109854">
    <property type="entry name" value="DinB/YfiT-like putative metalloenzymes"/>
    <property type="match status" value="1"/>
</dbReference>
<feature type="domain" description="DinB-like" evidence="1">
    <location>
        <begin position="47"/>
        <end position="172"/>
    </location>
</feature>
<sequence length="188" mass="20399">MAADPIVPDTKDWTWAAHRRCDECGFDASQVSPSALAAGLRGLTAPWREVLTRADVTVRPQPATWSPLEYACHVHEVLDVFTGRFSLILDEDSPALPNWDQDRAAIEGEYAGQDPERIAREIPERTEGLIAVLGGYAGESEWERAAIRSDGAAFTGLSLARYLTHDLAHHLSDVGAGDQIPPPGSSRG</sequence>
<dbReference type="InterPro" id="IPR034660">
    <property type="entry name" value="DinB/YfiT-like"/>
</dbReference>
<dbReference type="Pfam" id="PF12867">
    <property type="entry name" value="DinB_2"/>
    <property type="match status" value="1"/>
</dbReference>
<dbReference type="Gene3D" id="1.20.120.450">
    <property type="entry name" value="dinb family like domain"/>
    <property type="match status" value="1"/>
</dbReference>
<name>A0A516GBT1_9MICO</name>
<protein>
    <submittedName>
        <fullName evidence="2">DinB family protein</fullName>
    </submittedName>
</protein>
<proteinExistence type="predicted"/>
<dbReference type="InterPro" id="IPR024775">
    <property type="entry name" value="DinB-like"/>
</dbReference>
<evidence type="ECO:0000313" key="2">
    <source>
        <dbReference type="EMBL" id="QDO88986.1"/>
    </source>
</evidence>
<dbReference type="AlphaFoldDB" id="A0A516GBT1"/>
<evidence type="ECO:0000259" key="1">
    <source>
        <dbReference type="Pfam" id="PF12867"/>
    </source>
</evidence>
<organism evidence="2 3">
    <name type="scientific">Ornithinimicrobium ciconiae</name>
    <dbReference type="NCBI Taxonomy" id="2594265"/>
    <lineage>
        <taxon>Bacteria</taxon>
        <taxon>Bacillati</taxon>
        <taxon>Actinomycetota</taxon>
        <taxon>Actinomycetes</taxon>
        <taxon>Micrococcales</taxon>
        <taxon>Ornithinimicrobiaceae</taxon>
        <taxon>Ornithinimicrobium</taxon>
    </lineage>
</organism>
<gene>
    <name evidence="2" type="ORF">FNH13_12175</name>
</gene>